<dbReference type="EMBL" id="BDGG01000001">
    <property type="protein sequence ID" value="GAU87812.1"/>
    <property type="molecule type" value="Genomic_DNA"/>
</dbReference>
<evidence type="ECO:0008006" key="4">
    <source>
        <dbReference type="Google" id="ProtNLM"/>
    </source>
</evidence>
<accession>A0A1D1UJM5</accession>
<dbReference type="AlphaFoldDB" id="A0A1D1UJM5"/>
<sequence length="115" mass="12475">MVGKEGSSPTVKQKRQQPTKTAVNRGKVAKGAAVSPAIIDIVSSDDDEAALASHSLALFTKPPVKRQRSGGPKKKSTVWSFYVSDGEKGTTTYVACTYLVTPRRTYRRCCKPSEK</sequence>
<evidence type="ECO:0000313" key="3">
    <source>
        <dbReference type="Proteomes" id="UP000186922"/>
    </source>
</evidence>
<name>A0A1D1UJM5_RAMVA</name>
<keyword evidence="3" id="KW-1185">Reference proteome</keyword>
<proteinExistence type="predicted"/>
<comment type="caution">
    <text evidence="2">The sequence shown here is derived from an EMBL/GenBank/DDBJ whole genome shotgun (WGS) entry which is preliminary data.</text>
</comment>
<reference evidence="2 3" key="1">
    <citation type="journal article" date="2016" name="Nat. Commun.">
        <title>Extremotolerant tardigrade genome and improved radiotolerance of human cultured cells by tardigrade-unique protein.</title>
        <authorList>
            <person name="Hashimoto T."/>
            <person name="Horikawa D.D."/>
            <person name="Saito Y."/>
            <person name="Kuwahara H."/>
            <person name="Kozuka-Hata H."/>
            <person name="Shin-I T."/>
            <person name="Minakuchi Y."/>
            <person name="Ohishi K."/>
            <person name="Motoyama A."/>
            <person name="Aizu T."/>
            <person name="Enomoto A."/>
            <person name="Kondo K."/>
            <person name="Tanaka S."/>
            <person name="Hara Y."/>
            <person name="Koshikawa S."/>
            <person name="Sagara H."/>
            <person name="Miura T."/>
            <person name="Yokobori S."/>
            <person name="Miyagawa K."/>
            <person name="Suzuki Y."/>
            <person name="Kubo T."/>
            <person name="Oyama M."/>
            <person name="Kohara Y."/>
            <person name="Fujiyama A."/>
            <person name="Arakawa K."/>
            <person name="Katayama T."/>
            <person name="Toyoda A."/>
            <person name="Kunieda T."/>
        </authorList>
    </citation>
    <scope>NUCLEOTIDE SEQUENCE [LARGE SCALE GENOMIC DNA]</scope>
    <source>
        <strain evidence="2 3">YOKOZUNA-1</strain>
    </source>
</reference>
<protein>
    <recommendedName>
        <fullName evidence="4">BED-type domain-containing protein</fullName>
    </recommendedName>
</protein>
<dbReference type="Proteomes" id="UP000186922">
    <property type="component" value="Unassembled WGS sequence"/>
</dbReference>
<organism evidence="2 3">
    <name type="scientific">Ramazzottius varieornatus</name>
    <name type="common">Water bear</name>
    <name type="synonym">Tardigrade</name>
    <dbReference type="NCBI Taxonomy" id="947166"/>
    <lineage>
        <taxon>Eukaryota</taxon>
        <taxon>Metazoa</taxon>
        <taxon>Ecdysozoa</taxon>
        <taxon>Tardigrada</taxon>
        <taxon>Eutardigrada</taxon>
        <taxon>Parachela</taxon>
        <taxon>Hypsibioidea</taxon>
        <taxon>Ramazzottiidae</taxon>
        <taxon>Ramazzottius</taxon>
    </lineage>
</organism>
<evidence type="ECO:0000256" key="1">
    <source>
        <dbReference type="SAM" id="MobiDB-lite"/>
    </source>
</evidence>
<evidence type="ECO:0000313" key="2">
    <source>
        <dbReference type="EMBL" id="GAU87812.1"/>
    </source>
</evidence>
<feature type="region of interest" description="Disordered" evidence="1">
    <location>
        <begin position="1"/>
        <end position="32"/>
    </location>
</feature>
<gene>
    <name evidence="2" type="primary">RvY_00610-1</name>
    <name evidence="2" type="synonym">RvY_00610.1</name>
    <name evidence="2" type="ORF">RvY_00610</name>
</gene>